<evidence type="ECO:0000259" key="1">
    <source>
        <dbReference type="Pfam" id="PF10263"/>
    </source>
</evidence>
<name>A0A561P0R6_9BACT</name>
<keyword evidence="3" id="KW-1185">Reference proteome</keyword>
<dbReference type="RefSeq" id="WP_145675232.1">
    <property type="nucleotide sequence ID" value="NZ_VIWO01000018.1"/>
</dbReference>
<dbReference type="InterPro" id="IPR006640">
    <property type="entry name" value="SprT-like_domain"/>
</dbReference>
<organism evidence="2 3">
    <name type="scientific">Chitinophaga polysaccharea</name>
    <dbReference type="NCBI Taxonomy" id="1293035"/>
    <lineage>
        <taxon>Bacteria</taxon>
        <taxon>Pseudomonadati</taxon>
        <taxon>Bacteroidota</taxon>
        <taxon>Chitinophagia</taxon>
        <taxon>Chitinophagales</taxon>
        <taxon>Chitinophagaceae</taxon>
        <taxon>Chitinophaga</taxon>
    </lineage>
</organism>
<dbReference type="AlphaFoldDB" id="A0A561P0R6"/>
<dbReference type="EMBL" id="VIWO01000018">
    <property type="protein sequence ID" value="TWF31708.1"/>
    <property type="molecule type" value="Genomic_DNA"/>
</dbReference>
<evidence type="ECO:0000313" key="2">
    <source>
        <dbReference type="EMBL" id="TWF31708.1"/>
    </source>
</evidence>
<accession>A0A561P0R6</accession>
<reference evidence="2 3" key="1">
    <citation type="submission" date="2019-06" db="EMBL/GenBank/DDBJ databases">
        <title>Sorghum-associated microbial communities from plants grown in Nebraska, USA.</title>
        <authorList>
            <person name="Schachtman D."/>
        </authorList>
    </citation>
    <scope>NUCLEOTIDE SEQUENCE [LARGE SCALE GENOMIC DNA]</scope>
    <source>
        <strain evidence="2 3">1209</strain>
    </source>
</reference>
<gene>
    <name evidence="2" type="ORF">FHW36_1182</name>
</gene>
<proteinExistence type="predicted"/>
<comment type="caution">
    <text evidence="2">The sequence shown here is derived from an EMBL/GenBank/DDBJ whole genome shotgun (WGS) entry which is preliminary data.</text>
</comment>
<dbReference type="GO" id="GO:0006950">
    <property type="term" value="P:response to stress"/>
    <property type="evidence" value="ECO:0007669"/>
    <property type="project" value="UniProtKB-ARBA"/>
</dbReference>
<sequence length="227" mass="25547">MAITHYQFNTLENLFYYYNIELFDASLPDCLVNMSRHRGAHGFFAPDSWKDDKDKIIHEISLNPDSMTRPDHLWHSTFVHEMCHLWQFALGRPPRKAYHDLQWAAKMEEVGLMPSSTGQPGGKKIGQSVTHYIIDGGPFDISFKKITADQLATLKLPYLPNYQINVAPTTSGIDRTLAKTQTGFIAPVTKGKNGVKSVYTCSCGVKVWGKPALQIKCGVCDDLLNER</sequence>
<evidence type="ECO:0000313" key="3">
    <source>
        <dbReference type="Proteomes" id="UP000320811"/>
    </source>
</evidence>
<feature type="domain" description="SprT-like" evidence="1">
    <location>
        <begin position="12"/>
        <end position="113"/>
    </location>
</feature>
<dbReference type="OrthoDB" id="9787302at2"/>
<protein>
    <submittedName>
        <fullName evidence="2">SprT-like family protein</fullName>
    </submittedName>
</protein>
<dbReference type="Proteomes" id="UP000320811">
    <property type="component" value="Unassembled WGS sequence"/>
</dbReference>
<dbReference type="Pfam" id="PF10263">
    <property type="entry name" value="SprT-like"/>
    <property type="match status" value="1"/>
</dbReference>